<dbReference type="InterPro" id="IPR051783">
    <property type="entry name" value="NAD(P)-dependent_oxidoreduct"/>
</dbReference>
<evidence type="ECO:0000259" key="3">
    <source>
        <dbReference type="Pfam" id="PF13460"/>
    </source>
</evidence>
<dbReference type="InterPro" id="IPR016040">
    <property type="entry name" value="NAD(P)-bd_dom"/>
</dbReference>
<feature type="chain" id="PRO_5043336073" evidence="2">
    <location>
        <begin position="21"/>
        <end position="312"/>
    </location>
</feature>
<dbReference type="Pfam" id="PF13460">
    <property type="entry name" value="NAD_binding_10"/>
    <property type="match status" value="1"/>
</dbReference>
<dbReference type="InterPro" id="IPR036291">
    <property type="entry name" value="NAD(P)-bd_dom_sf"/>
</dbReference>
<gene>
    <name evidence="4" type="ORF">ABS361_18115</name>
</gene>
<organism evidence="4">
    <name type="scientific">Methyloraptor flagellatus</name>
    <dbReference type="NCBI Taxonomy" id="3162530"/>
    <lineage>
        <taxon>Bacteria</taxon>
        <taxon>Pseudomonadati</taxon>
        <taxon>Pseudomonadota</taxon>
        <taxon>Alphaproteobacteria</taxon>
        <taxon>Hyphomicrobiales</taxon>
        <taxon>Ancalomicrobiaceae</taxon>
        <taxon>Methyloraptor</taxon>
    </lineage>
</organism>
<evidence type="ECO:0000313" key="4">
    <source>
        <dbReference type="EMBL" id="XBY43955.1"/>
    </source>
</evidence>
<feature type="domain" description="NAD(P)-binding" evidence="3">
    <location>
        <begin position="7"/>
        <end position="140"/>
    </location>
</feature>
<dbReference type="RefSeq" id="WP_407049051.1">
    <property type="nucleotide sequence ID" value="NZ_CP158568.1"/>
</dbReference>
<evidence type="ECO:0000256" key="2">
    <source>
        <dbReference type="SAM" id="SignalP"/>
    </source>
</evidence>
<dbReference type="GO" id="GO:0005737">
    <property type="term" value="C:cytoplasm"/>
    <property type="evidence" value="ECO:0007669"/>
    <property type="project" value="TreeGrafter"/>
</dbReference>
<dbReference type="AlphaFoldDB" id="A0AAU7X817"/>
<feature type="signal peptide" evidence="2">
    <location>
        <begin position="1"/>
        <end position="20"/>
    </location>
</feature>
<proteinExistence type="predicted"/>
<name>A0AAU7X817_9HYPH</name>
<feature type="region of interest" description="Disordered" evidence="1">
    <location>
        <begin position="289"/>
        <end position="312"/>
    </location>
</feature>
<dbReference type="Gene3D" id="3.40.50.720">
    <property type="entry name" value="NAD(P)-binding Rossmann-like Domain"/>
    <property type="match status" value="1"/>
</dbReference>
<dbReference type="EMBL" id="CP158568">
    <property type="protein sequence ID" value="XBY43955.1"/>
    <property type="molecule type" value="Genomic_DNA"/>
</dbReference>
<evidence type="ECO:0000256" key="1">
    <source>
        <dbReference type="SAM" id="MobiDB-lite"/>
    </source>
</evidence>
<accession>A0AAU7X817</accession>
<dbReference type="PANTHER" id="PTHR48079">
    <property type="entry name" value="PROTEIN YEEZ"/>
    <property type="match status" value="1"/>
</dbReference>
<reference evidence="4" key="1">
    <citation type="submission" date="2024-06" db="EMBL/GenBank/DDBJ databases">
        <title>Methylostella associata gen. nov., sp. nov., a novel Ancalomicrobiaceae-affiliated facultatively methylotrophic bacteria that feed on methanotrophs of the genus Methylococcus.</title>
        <authorList>
            <person name="Saltykova V."/>
            <person name="Danilova O.V."/>
            <person name="Oshkin I.Y."/>
            <person name="Belova S.E."/>
            <person name="Pimenov N.V."/>
            <person name="Dedysh S.N."/>
        </authorList>
    </citation>
    <scope>NUCLEOTIDE SEQUENCE</scope>
    <source>
        <strain evidence="4">S20</strain>
    </source>
</reference>
<dbReference type="GO" id="GO:0004029">
    <property type="term" value="F:aldehyde dehydrogenase (NAD+) activity"/>
    <property type="evidence" value="ECO:0007669"/>
    <property type="project" value="TreeGrafter"/>
</dbReference>
<protein>
    <submittedName>
        <fullName evidence="4">NAD(P)H-binding protein</fullName>
    </submittedName>
</protein>
<dbReference type="SUPFAM" id="SSF51735">
    <property type="entry name" value="NAD(P)-binding Rossmann-fold domains"/>
    <property type="match status" value="1"/>
</dbReference>
<dbReference type="KEGG" id="mflg:ABS361_18115"/>
<sequence length="312" mass="32233">MRLLVLGHGYSARHAVAALAADASSVAATTRSADKAARLAARGIAAVAYDGAAPSLAVAAAIADATHILVSAGPDAAGDPFLRHHAADVVQAAAAGGLAWIGYYSTIGVFGDTGGAWIDDRDPANPMSERTRWRVAAEDAWTAAGAAGGVPVAALRLGGIYGPGRNAFVNLAAGTAKRVIRPGQIFNRIHVEDIGLVTAAALRARAAGPISVVDDEPAPPQDPITFAAGLMGIEPPPAVPFEEAEFSPMARSFWAENRRVRNTRLRQELGVTLAYPSYREGLAGLWTSGTWAGGPEDKEEASPRFRRGATGG</sequence>
<dbReference type="PANTHER" id="PTHR48079:SF6">
    <property type="entry name" value="NAD(P)-BINDING DOMAIN-CONTAINING PROTEIN-RELATED"/>
    <property type="match status" value="1"/>
</dbReference>
<keyword evidence="2" id="KW-0732">Signal</keyword>